<reference evidence="2 3" key="1">
    <citation type="journal article" date="2016" name="Genome Biol. Evol.">
        <title>Divergent and convergent evolution of fungal pathogenicity.</title>
        <authorList>
            <person name="Shang Y."/>
            <person name="Xiao G."/>
            <person name="Zheng P."/>
            <person name="Cen K."/>
            <person name="Zhan S."/>
            <person name="Wang C."/>
        </authorList>
    </citation>
    <scope>NUCLEOTIDE SEQUENCE [LARGE SCALE GENOMIC DNA]</scope>
    <source>
        <strain evidence="2 3">ARSEF 2679</strain>
    </source>
</reference>
<dbReference type="Proteomes" id="UP000076744">
    <property type="component" value="Unassembled WGS sequence"/>
</dbReference>
<evidence type="ECO:0000313" key="3">
    <source>
        <dbReference type="Proteomes" id="UP000076744"/>
    </source>
</evidence>
<dbReference type="OrthoDB" id="10517725at2759"/>
<feature type="compositionally biased region" description="Basic and acidic residues" evidence="1">
    <location>
        <begin position="128"/>
        <end position="139"/>
    </location>
</feature>
<dbReference type="GeneID" id="30020528"/>
<evidence type="ECO:0000313" key="2">
    <source>
        <dbReference type="EMBL" id="OAA64826.1"/>
    </source>
</evidence>
<dbReference type="RefSeq" id="XP_018704798.1">
    <property type="nucleotide sequence ID" value="XM_018847842.1"/>
</dbReference>
<name>A0A167XD18_CORFA</name>
<protein>
    <submittedName>
        <fullName evidence="2">Uncharacterized protein</fullName>
    </submittedName>
</protein>
<proteinExistence type="predicted"/>
<comment type="caution">
    <text evidence="2">The sequence shown here is derived from an EMBL/GenBank/DDBJ whole genome shotgun (WGS) entry which is preliminary data.</text>
</comment>
<organism evidence="2 3">
    <name type="scientific">Cordyceps fumosorosea (strain ARSEF 2679)</name>
    <name type="common">Isaria fumosorosea</name>
    <dbReference type="NCBI Taxonomy" id="1081104"/>
    <lineage>
        <taxon>Eukaryota</taxon>
        <taxon>Fungi</taxon>
        <taxon>Dikarya</taxon>
        <taxon>Ascomycota</taxon>
        <taxon>Pezizomycotina</taxon>
        <taxon>Sordariomycetes</taxon>
        <taxon>Hypocreomycetidae</taxon>
        <taxon>Hypocreales</taxon>
        <taxon>Cordycipitaceae</taxon>
        <taxon>Cordyceps</taxon>
    </lineage>
</organism>
<dbReference type="AlphaFoldDB" id="A0A167XD18"/>
<sequence length="171" mass="19278">MDAIDPFVVLTKTSKRPARNSEPWTWHDFVDHDLLRGVLGGFEAIGRHHSRFYLVADEMRRPLYEDLAQEPVEWCGEPMALGIRFVQWRLMERVCAFFNLGLPGAARPPSGRRPPDLAYTTRFIELAARRTGAEPRAGDEDPSEAGGGGRQEAGGRQVQGKENNGRRRHGR</sequence>
<keyword evidence="3" id="KW-1185">Reference proteome</keyword>
<gene>
    <name evidence="2" type="ORF">ISF_04236</name>
</gene>
<accession>A0A167XD18</accession>
<dbReference type="EMBL" id="AZHB01000009">
    <property type="protein sequence ID" value="OAA64826.1"/>
    <property type="molecule type" value="Genomic_DNA"/>
</dbReference>
<evidence type="ECO:0000256" key="1">
    <source>
        <dbReference type="SAM" id="MobiDB-lite"/>
    </source>
</evidence>
<feature type="region of interest" description="Disordered" evidence="1">
    <location>
        <begin position="128"/>
        <end position="171"/>
    </location>
</feature>